<dbReference type="Proteomes" id="UP001056649">
    <property type="component" value="Chromosome"/>
</dbReference>
<evidence type="ECO:0000313" key="4">
    <source>
        <dbReference type="Proteomes" id="UP001056649"/>
    </source>
</evidence>
<dbReference type="GO" id="GO:0003700">
    <property type="term" value="F:DNA-binding transcription factor activity"/>
    <property type="evidence" value="ECO:0007669"/>
    <property type="project" value="InterPro"/>
</dbReference>
<organism evidence="3 4">
    <name type="scientific">Candidatus Endoriftia persephonae</name>
    <dbReference type="NCBI Taxonomy" id="393765"/>
    <lineage>
        <taxon>Bacteria</taxon>
        <taxon>Pseudomonadati</taxon>
        <taxon>Pseudomonadota</taxon>
        <taxon>Gammaproteobacteria</taxon>
        <taxon>Chromatiales</taxon>
        <taxon>Sedimenticolaceae</taxon>
        <taxon>Candidatus Endoriftia</taxon>
    </lineage>
</organism>
<keyword evidence="4" id="KW-1185">Reference proteome</keyword>
<dbReference type="PANTHER" id="PTHR30204:SF93">
    <property type="entry name" value="HTH MERR-TYPE DOMAIN-CONTAINING PROTEIN"/>
    <property type="match status" value="1"/>
</dbReference>
<dbReference type="PANTHER" id="PTHR30204">
    <property type="entry name" value="REDOX-CYCLING DRUG-SENSING TRANSCRIPTIONAL ACTIVATOR SOXR"/>
    <property type="match status" value="1"/>
</dbReference>
<sequence>MEEKERLFTLDELGGLVDLPRRTVRYYIQIGLVDRPDGAGRGAHYTTRHLDQLLEIRKWQQAGLSLDRIRELLSAGGEEALTPPLRPRQKGSVEVWSHVVINDGVELTIDPKRANLAPEEVRELATGVMDLYEKICSGKE</sequence>
<dbReference type="KEGG" id="eps:L0Y14_08805"/>
<gene>
    <name evidence="3" type="ORF">L0Y14_08805</name>
</gene>
<dbReference type="Gene3D" id="1.10.1660.10">
    <property type="match status" value="1"/>
</dbReference>
<dbReference type="RefSeq" id="WP_040818644.1">
    <property type="nucleotide sequence ID" value="NZ_CP090569.1"/>
</dbReference>
<dbReference type="CDD" id="cd00592">
    <property type="entry name" value="HTH_MerR-like"/>
    <property type="match status" value="1"/>
</dbReference>
<keyword evidence="1" id="KW-0238">DNA-binding</keyword>
<dbReference type="AlphaFoldDB" id="A0A9J6ZU55"/>
<name>A0A9J6ZU55_9GAMM</name>
<evidence type="ECO:0000256" key="1">
    <source>
        <dbReference type="ARBA" id="ARBA00023125"/>
    </source>
</evidence>
<accession>A0A9J6ZU55</accession>
<dbReference type="Pfam" id="PF13411">
    <property type="entry name" value="MerR_1"/>
    <property type="match status" value="1"/>
</dbReference>
<evidence type="ECO:0000313" key="3">
    <source>
        <dbReference type="EMBL" id="USF86250.1"/>
    </source>
</evidence>
<dbReference type="SUPFAM" id="SSF46955">
    <property type="entry name" value="Putative DNA-binding domain"/>
    <property type="match status" value="1"/>
</dbReference>
<evidence type="ECO:0000259" key="2">
    <source>
        <dbReference type="PROSITE" id="PS50937"/>
    </source>
</evidence>
<dbReference type="InterPro" id="IPR000551">
    <property type="entry name" value="MerR-type_HTH_dom"/>
</dbReference>
<feature type="domain" description="HTH merR-type" evidence="2">
    <location>
        <begin position="7"/>
        <end position="75"/>
    </location>
</feature>
<reference evidence="3" key="1">
    <citation type="journal article" date="2022" name="Mol. Ecol. Resour.">
        <title>The complete and closed genome of the facultative generalist Candidatus Endoriftia persephone from deep-sea hydrothermal vents.</title>
        <authorList>
            <person name="de Oliveira A.L."/>
            <person name="Srivastava A."/>
            <person name="Espada-Hinojosa S."/>
            <person name="Bright M."/>
        </authorList>
    </citation>
    <scope>NUCLEOTIDE SEQUENCE</scope>
    <source>
        <strain evidence="3">Tica-EPR-9o50.N</strain>
    </source>
</reference>
<dbReference type="InterPro" id="IPR047057">
    <property type="entry name" value="MerR_fam"/>
</dbReference>
<dbReference type="PROSITE" id="PS50937">
    <property type="entry name" value="HTH_MERR_2"/>
    <property type="match status" value="1"/>
</dbReference>
<proteinExistence type="predicted"/>
<protein>
    <submittedName>
        <fullName evidence="3">MerR family transcriptional regulator</fullName>
    </submittedName>
</protein>
<dbReference type="InterPro" id="IPR009061">
    <property type="entry name" value="DNA-bd_dom_put_sf"/>
</dbReference>
<dbReference type="EMBL" id="CP090569">
    <property type="protein sequence ID" value="USF86250.1"/>
    <property type="molecule type" value="Genomic_DNA"/>
</dbReference>
<dbReference type="GO" id="GO:0003677">
    <property type="term" value="F:DNA binding"/>
    <property type="evidence" value="ECO:0007669"/>
    <property type="project" value="UniProtKB-KW"/>
</dbReference>
<dbReference type="SMART" id="SM00422">
    <property type="entry name" value="HTH_MERR"/>
    <property type="match status" value="1"/>
</dbReference>